<gene>
    <name evidence="2" type="ORF">ACFY1D_12715</name>
</gene>
<keyword evidence="3" id="KW-1185">Reference proteome</keyword>
<dbReference type="EMBL" id="JBIAWJ010000004">
    <property type="protein sequence ID" value="MFF4522291.1"/>
    <property type="molecule type" value="Genomic_DNA"/>
</dbReference>
<feature type="region of interest" description="Disordered" evidence="1">
    <location>
        <begin position="132"/>
        <end position="153"/>
    </location>
</feature>
<evidence type="ECO:0000256" key="1">
    <source>
        <dbReference type="SAM" id="MobiDB-lite"/>
    </source>
</evidence>
<dbReference type="InterPro" id="IPR029069">
    <property type="entry name" value="HotDog_dom_sf"/>
</dbReference>
<comment type="caution">
    <text evidence="2">The sequence shown here is derived from an EMBL/GenBank/DDBJ whole genome shotgun (WGS) entry which is preliminary data.</text>
</comment>
<evidence type="ECO:0000313" key="2">
    <source>
        <dbReference type="EMBL" id="MFF4522291.1"/>
    </source>
</evidence>
<accession>A0ABW6UFS9</accession>
<evidence type="ECO:0008006" key="4">
    <source>
        <dbReference type="Google" id="ProtNLM"/>
    </source>
</evidence>
<sequence>MSITHTSTTAWGSITVGDRSPTIELPIMYAKVAEHVYATRDWFPGHHNPGYAKAQGRKNIYANTMFFHGFLSRIVLGWVGPNWFEHKRSLVIARSVYPDDVLVGTGVVVAKERDGGWPPSPWTYRARWQMRSPSTGRSPWRCPSRPRRPPVTEPVRPLEGLKVVGVGVWHAGPAAGAVLADLGPETTSY</sequence>
<dbReference type="RefSeq" id="WP_351088265.1">
    <property type="nucleotide sequence ID" value="NZ_JBEOZG010000098.1"/>
</dbReference>
<evidence type="ECO:0000313" key="3">
    <source>
        <dbReference type="Proteomes" id="UP001602058"/>
    </source>
</evidence>
<dbReference type="SUPFAM" id="SSF89796">
    <property type="entry name" value="CoA-transferase family III (CaiB/BaiF)"/>
    <property type="match status" value="1"/>
</dbReference>
<organism evidence="2 3">
    <name type="scientific">Streptomyces bluensis</name>
    <dbReference type="NCBI Taxonomy" id="33897"/>
    <lineage>
        <taxon>Bacteria</taxon>
        <taxon>Bacillati</taxon>
        <taxon>Actinomycetota</taxon>
        <taxon>Actinomycetes</taxon>
        <taxon>Kitasatosporales</taxon>
        <taxon>Streptomycetaceae</taxon>
        <taxon>Streptomyces</taxon>
    </lineage>
</organism>
<name>A0ABW6UFS9_9ACTN</name>
<reference evidence="2 3" key="1">
    <citation type="submission" date="2024-10" db="EMBL/GenBank/DDBJ databases">
        <title>The Natural Products Discovery Center: Release of the First 8490 Sequenced Strains for Exploring Actinobacteria Biosynthetic Diversity.</title>
        <authorList>
            <person name="Kalkreuter E."/>
            <person name="Kautsar S.A."/>
            <person name="Yang D."/>
            <person name="Bader C.D."/>
            <person name="Teijaro C.N."/>
            <person name="Fluegel L."/>
            <person name="Davis C.M."/>
            <person name="Simpson J.R."/>
            <person name="Lauterbach L."/>
            <person name="Steele A.D."/>
            <person name="Gui C."/>
            <person name="Meng S."/>
            <person name="Li G."/>
            <person name="Viehrig K."/>
            <person name="Ye F."/>
            <person name="Su P."/>
            <person name="Kiefer A.F."/>
            <person name="Nichols A."/>
            <person name="Cepeda A.J."/>
            <person name="Yan W."/>
            <person name="Fan B."/>
            <person name="Jiang Y."/>
            <person name="Adhikari A."/>
            <person name="Zheng C.-J."/>
            <person name="Schuster L."/>
            <person name="Cowan T.M."/>
            <person name="Smanski M.J."/>
            <person name="Chevrette M.G."/>
            <person name="De Carvalho L.P.S."/>
            <person name="Shen B."/>
        </authorList>
    </citation>
    <scope>NUCLEOTIDE SEQUENCE [LARGE SCALE GENOMIC DNA]</scope>
    <source>
        <strain evidence="2 3">NPDC001390</strain>
    </source>
</reference>
<proteinExistence type="predicted"/>
<dbReference type="InterPro" id="IPR023606">
    <property type="entry name" value="CoA-Trfase_III_dom_1_sf"/>
</dbReference>
<dbReference type="Gene3D" id="3.10.129.10">
    <property type="entry name" value="Hotdog Thioesterase"/>
    <property type="match status" value="1"/>
</dbReference>
<dbReference type="Proteomes" id="UP001602058">
    <property type="component" value="Unassembled WGS sequence"/>
</dbReference>
<dbReference type="SUPFAM" id="SSF54637">
    <property type="entry name" value="Thioesterase/thiol ester dehydrase-isomerase"/>
    <property type="match status" value="1"/>
</dbReference>
<protein>
    <recommendedName>
        <fullName evidence="4">MaoC-like domain-containing protein</fullName>
    </recommendedName>
</protein>